<name>A0A482WI21_LAOST</name>
<dbReference type="OrthoDB" id="8197653at2759"/>
<dbReference type="InParanoid" id="A0A482WI21"/>
<comment type="caution">
    <text evidence="2">The sequence shown here is derived from an EMBL/GenBank/DDBJ whole genome shotgun (WGS) entry which is preliminary data.</text>
</comment>
<proteinExistence type="predicted"/>
<accession>A0A482WI21</accession>
<dbReference type="Proteomes" id="UP000291343">
    <property type="component" value="Unassembled WGS sequence"/>
</dbReference>
<organism evidence="2 3">
    <name type="scientific">Laodelphax striatellus</name>
    <name type="common">Small brown planthopper</name>
    <name type="synonym">Delphax striatella</name>
    <dbReference type="NCBI Taxonomy" id="195883"/>
    <lineage>
        <taxon>Eukaryota</taxon>
        <taxon>Metazoa</taxon>
        <taxon>Ecdysozoa</taxon>
        <taxon>Arthropoda</taxon>
        <taxon>Hexapoda</taxon>
        <taxon>Insecta</taxon>
        <taxon>Pterygota</taxon>
        <taxon>Neoptera</taxon>
        <taxon>Paraneoptera</taxon>
        <taxon>Hemiptera</taxon>
        <taxon>Auchenorrhyncha</taxon>
        <taxon>Fulgoroidea</taxon>
        <taxon>Delphacidae</taxon>
        <taxon>Criomorphinae</taxon>
        <taxon>Laodelphax</taxon>
    </lineage>
</organism>
<evidence type="ECO:0000313" key="2">
    <source>
        <dbReference type="EMBL" id="RZF33143.1"/>
    </source>
</evidence>
<evidence type="ECO:0000313" key="3">
    <source>
        <dbReference type="Proteomes" id="UP000291343"/>
    </source>
</evidence>
<sequence length="86" mass="9119">MSTSMRTTLQTVPESLPADHVTDAKVRLLSVGSTVDGPVPIWFVHLARSAEGSARVGVGGRVDKKGAGPEQKQSPRRGAASWPIDR</sequence>
<gene>
    <name evidence="2" type="ORF">LSTR_LSTR004829</name>
</gene>
<protein>
    <submittedName>
        <fullName evidence="2">Uncharacterized protein</fullName>
    </submittedName>
</protein>
<evidence type="ECO:0000256" key="1">
    <source>
        <dbReference type="SAM" id="MobiDB-lite"/>
    </source>
</evidence>
<feature type="region of interest" description="Disordered" evidence="1">
    <location>
        <begin position="54"/>
        <end position="86"/>
    </location>
</feature>
<dbReference type="EMBL" id="QKKF02034760">
    <property type="protein sequence ID" value="RZF33143.1"/>
    <property type="molecule type" value="Genomic_DNA"/>
</dbReference>
<reference evidence="2 3" key="1">
    <citation type="journal article" date="2017" name="Gigascience">
        <title>Genome sequence of the small brown planthopper, Laodelphax striatellus.</title>
        <authorList>
            <person name="Zhu J."/>
            <person name="Jiang F."/>
            <person name="Wang X."/>
            <person name="Yang P."/>
            <person name="Bao Y."/>
            <person name="Zhao W."/>
            <person name="Wang W."/>
            <person name="Lu H."/>
            <person name="Wang Q."/>
            <person name="Cui N."/>
            <person name="Li J."/>
            <person name="Chen X."/>
            <person name="Luo L."/>
            <person name="Yu J."/>
            <person name="Kang L."/>
            <person name="Cui F."/>
        </authorList>
    </citation>
    <scope>NUCLEOTIDE SEQUENCE [LARGE SCALE GENOMIC DNA]</scope>
    <source>
        <strain evidence="2">Lst14</strain>
    </source>
</reference>
<dbReference type="AlphaFoldDB" id="A0A482WI21"/>
<keyword evidence="3" id="KW-1185">Reference proteome</keyword>